<organism evidence="3 4">
    <name type="scientific">Talaromyces proteolyticus</name>
    <dbReference type="NCBI Taxonomy" id="1131652"/>
    <lineage>
        <taxon>Eukaryota</taxon>
        <taxon>Fungi</taxon>
        <taxon>Dikarya</taxon>
        <taxon>Ascomycota</taxon>
        <taxon>Pezizomycotina</taxon>
        <taxon>Eurotiomycetes</taxon>
        <taxon>Eurotiomycetidae</taxon>
        <taxon>Eurotiales</taxon>
        <taxon>Trichocomaceae</taxon>
        <taxon>Talaromyces</taxon>
        <taxon>Talaromyces sect. Bacilispori</taxon>
    </lineage>
</organism>
<dbReference type="InterPro" id="IPR036291">
    <property type="entry name" value="NAD(P)-bd_dom_sf"/>
</dbReference>
<evidence type="ECO:0000313" key="4">
    <source>
        <dbReference type="Proteomes" id="UP001201262"/>
    </source>
</evidence>
<feature type="domain" description="NAD(P)-binding" evidence="2">
    <location>
        <begin position="18"/>
        <end position="224"/>
    </location>
</feature>
<proteinExistence type="inferred from homology"/>
<dbReference type="GeneID" id="70249505"/>
<keyword evidence="4" id="KW-1185">Reference proteome</keyword>
<dbReference type="SUPFAM" id="SSF51735">
    <property type="entry name" value="NAD(P)-binding Rossmann-fold domains"/>
    <property type="match status" value="1"/>
</dbReference>
<evidence type="ECO:0000259" key="2">
    <source>
        <dbReference type="Pfam" id="PF13460"/>
    </source>
</evidence>
<evidence type="ECO:0000313" key="3">
    <source>
        <dbReference type="EMBL" id="KAH8688712.1"/>
    </source>
</evidence>
<reference evidence="3" key="1">
    <citation type="submission" date="2021-12" db="EMBL/GenBank/DDBJ databases">
        <title>Convergent genome expansion in fungi linked to evolution of root-endophyte symbiosis.</title>
        <authorList>
            <consortium name="DOE Joint Genome Institute"/>
            <person name="Ke Y.-H."/>
            <person name="Bonito G."/>
            <person name="Liao H.-L."/>
            <person name="Looney B."/>
            <person name="Rojas-Flechas A."/>
            <person name="Nash J."/>
            <person name="Hameed K."/>
            <person name="Schadt C."/>
            <person name="Martin F."/>
            <person name="Crous P.W."/>
            <person name="Miettinen O."/>
            <person name="Magnuson J.K."/>
            <person name="Labbe J."/>
            <person name="Jacobson D."/>
            <person name="Doktycz M.J."/>
            <person name="Veneault-Fourrey C."/>
            <person name="Kuo A."/>
            <person name="Mondo S."/>
            <person name="Calhoun S."/>
            <person name="Riley R."/>
            <person name="Ohm R."/>
            <person name="LaButti K."/>
            <person name="Andreopoulos B."/>
            <person name="Pangilinan J."/>
            <person name="Nolan M."/>
            <person name="Tritt A."/>
            <person name="Clum A."/>
            <person name="Lipzen A."/>
            <person name="Daum C."/>
            <person name="Barry K."/>
            <person name="Grigoriev I.V."/>
            <person name="Vilgalys R."/>
        </authorList>
    </citation>
    <scope>NUCLEOTIDE SEQUENCE</scope>
    <source>
        <strain evidence="3">PMI_201</strain>
    </source>
</reference>
<comment type="similarity">
    <text evidence="1">Belongs to the avfA family.</text>
</comment>
<gene>
    <name evidence="3" type="ORF">BGW36DRAFT_412685</name>
</gene>
<name>A0AAD4PTZ3_9EURO</name>
<accession>A0AAD4PTZ3</accession>
<evidence type="ECO:0000256" key="1">
    <source>
        <dbReference type="ARBA" id="ARBA00038376"/>
    </source>
</evidence>
<dbReference type="InterPro" id="IPR016040">
    <property type="entry name" value="NAD(P)-bd_dom"/>
</dbReference>
<dbReference type="PANTHER" id="PTHR15020">
    <property type="entry name" value="FLAVIN REDUCTASE-RELATED"/>
    <property type="match status" value="1"/>
</dbReference>
<comment type="caution">
    <text evidence="3">The sequence shown here is derived from an EMBL/GenBank/DDBJ whole genome shotgun (WGS) entry which is preliminary data.</text>
</comment>
<dbReference type="RefSeq" id="XP_046065184.1">
    <property type="nucleotide sequence ID" value="XM_046219218.1"/>
</dbReference>
<dbReference type="EMBL" id="JAJTJA010000017">
    <property type="protein sequence ID" value="KAH8688712.1"/>
    <property type="molecule type" value="Genomic_DNA"/>
</dbReference>
<dbReference type="Gene3D" id="3.40.50.720">
    <property type="entry name" value="NAD(P)-binding Rossmann-like Domain"/>
    <property type="match status" value="1"/>
</dbReference>
<sequence length="286" mass="31714">MSKVVASCVVRQRFALLGATGHTGRRILQKLLQLETIPDIEIHVYARSRAKLESLFPSLSSDRRVTIFHGSLSDENLIRNCLASVDTIICTVGENENIPGVTVLRDCAQAVLRALASLQMEEKTWIRPRLLLLSSATWNSRFAASRPIVLDWMIRNAFSRPYSDLVKAQEMFLAATSLVSVLLVQPNALVEEAATGCVISTEFAYIAVSYADLADGFVQLATNPTYKEISAIGVSSQGAKKPFLYIPFALGKVIRGLLFQFVPGYWRAEYAISRHMKGWSQKSKNT</sequence>
<protein>
    <recommendedName>
        <fullName evidence="2">NAD(P)-binding domain-containing protein</fullName>
    </recommendedName>
</protein>
<dbReference type="PANTHER" id="PTHR15020:SF50">
    <property type="entry name" value="UPF0659 PROTEIN YMR090W"/>
    <property type="match status" value="1"/>
</dbReference>
<dbReference type="Pfam" id="PF13460">
    <property type="entry name" value="NAD_binding_10"/>
    <property type="match status" value="1"/>
</dbReference>
<dbReference type="Proteomes" id="UP001201262">
    <property type="component" value="Unassembled WGS sequence"/>
</dbReference>
<dbReference type="AlphaFoldDB" id="A0AAD4PTZ3"/>